<evidence type="ECO:0000256" key="8">
    <source>
        <dbReference type="ARBA" id="ARBA00023047"/>
    </source>
</evidence>
<keyword evidence="13" id="KW-1185">Reference proteome</keyword>
<evidence type="ECO:0000259" key="11">
    <source>
        <dbReference type="Pfam" id="PF01061"/>
    </source>
</evidence>
<dbReference type="PANTHER" id="PTHR30413">
    <property type="entry name" value="INNER MEMBRANE TRANSPORT PERMEASE"/>
    <property type="match status" value="1"/>
</dbReference>
<evidence type="ECO:0000313" key="12">
    <source>
        <dbReference type="EMBL" id="MFC0718040.1"/>
    </source>
</evidence>
<protein>
    <submittedName>
        <fullName evidence="12">ABC transporter permease</fullName>
    </submittedName>
</protein>
<evidence type="ECO:0000256" key="7">
    <source>
        <dbReference type="ARBA" id="ARBA00022989"/>
    </source>
</evidence>
<feature type="transmembrane region" description="Helical" evidence="10">
    <location>
        <begin position="36"/>
        <end position="57"/>
    </location>
</feature>
<feature type="transmembrane region" description="Helical" evidence="10">
    <location>
        <begin position="113"/>
        <end position="134"/>
    </location>
</feature>
<keyword evidence="9 10" id="KW-0472">Membrane</keyword>
<dbReference type="PRINTS" id="PR00164">
    <property type="entry name" value="ABC2TRNSPORT"/>
</dbReference>
<evidence type="ECO:0000256" key="9">
    <source>
        <dbReference type="ARBA" id="ARBA00023136"/>
    </source>
</evidence>
<evidence type="ECO:0000256" key="2">
    <source>
        <dbReference type="ARBA" id="ARBA00007783"/>
    </source>
</evidence>
<proteinExistence type="inferred from homology"/>
<keyword evidence="3" id="KW-0813">Transport</keyword>
<feature type="transmembrane region" description="Helical" evidence="10">
    <location>
        <begin position="77"/>
        <end position="101"/>
    </location>
</feature>
<evidence type="ECO:0000256" key="1">
    <source>
        <dbReference type="ARBA" id="ARBA00004651"/>
    </source>
</evidence>
<evidence type="ECO:0000256" key="4">
    <source>
        <dbReference type="ARBA" id="ARBA00022475"/>
    </source>
</evidence>
<keyword evidence="4" id="KW-1003">Cell membrane</keyword>
<dbReference type="InterPro" id="IPR013525">
    <property type="entry name" value="ABC2_TM"/>
</dbReference>
<sequence length="263" mass="29256">MSRSLLRDYAGSLRSPEFWIYATWLELVTKYRRSRLGLFWAFLPSLLYTFGVGWFFAILQGYDALEFIPHMGLGYVFFRLVTVSLSEAGTACAGHASFILDGRVRLTDYILRVVAKALFYTLLATPVIGVALALSPDFQAVGLLLLVPALLVVLANIAWMGAIVAVLGARLPDVNQLVGSILMFAFLFTPILWRADQIPAGSLRGSIARVNPLFHLVEIVRAPLLGEPIEKLTYAYLAIMLVVGWAAAILVYRRFARYVPIWV</sequence>
<comment type="caution">
    <text evidence="12">The sequence shown here is derived from an EMBL/GenBank/DDBJ whole genome shotgun (WGS) entry which is preliminary data.</text>
</comment>
<dbReference type="Proteomes" id="UP001589898">
    <property type="component" value="Unassembled WGS sequence"/>
</dbReference>
<feature type="transmembrane region" description="Helical" evidence="10">
    <location>
        <begin position="174"/>
        <end position="193"/>
    </location>
</feature>
<dbReference type="InterPro" id="IPR000412">
    <property type="entry name" value="ABC_2_transport"/>
</dbReference>
<feature type="transmembrane region" description="Helical" evidence="10">
    <location>
        <begin position="140"/>
        <end position="167"/>
    </location>
</feature>
<evidence type="ECO:0000256" key="3">
    <source>
        <dbReference type="ARBA" id="ARBA00022448"/>
    </source>
</evidence>
<keyword evidence="7 10" id="KW-1133">Transmembrane helix</keyword>
<dbReference type="EMBL" id="JBHLTF010000030">
    <property type="protein sequence ID" value="MFC0718040.1"/>
    <property type="molecule type" value="Genomic_DNA"/>
</dbReference>
<keyword evidence="8" id="KW-0625">Polysaccharide transport</keyword>
<evidence type="ECO:0000313" key="13">
    <source>
        <dbReference type="Proteomes" id="UP001589898"/>
    </source>
</evidence>
<gene>
    <name evidence="12" type="ORF">ACFFFU_09810</name>
</gene>
<keyword evidence="6 10" id="KW-0812">Transmembrane</keyword>
<comment type="subcellular location">
    <subcellularLocation>
        <location evidence="1">Cell membrane</location>
        <topology evidence="1">Multi-pass membrane protein</topology>
    </subcellularLocation>
</comment>
<organism evidence="12 13">
    <name type="scientific">Luteimonas padinae</name>
    <dbReference type="NCBI Taxonomy" id="1714359"/>
    <lineage>
        <taxon>Bacteria</taxon>
        <taxon>Pseudomonadati</taxon>
        <taxon>Pseudomonadota</taxon>
        <taxon>Gammaproteobacteria</taxon>
        <taxon>Lysobacterales</taxon>
        <taxon>Lysobacteraceae</taxon>
        <taxon>Luteimonas</taxon>
    </lineage>
</organism>
<feature type="transmembrane region" description="Helical" evidence="10">
    <location>
        <begin position="233"/>
        <end position="252"/>
    </location>
</feature>
<evidence type="ECO:0000256" key="10">
    <source>
        <dbReference type="SAM" id="Phobius"/>
    </source>
</evidence>
<dbReference type="PANTHER" id="PTHR30413:SF10">
    <property type="entry name" value="CAPSULE POLYSACCHARIDE EXPORT INNER-MEMBRANE PROTEIN CTRC"/>
    <property type="match status" value="1"/>
</dbReference>
<evidence type="ECO:0000256" key="5">
    <source>
        <dbReference type="ARBA" id="ARBA00022597"/>
    </source>
</evidence>
<evidence type="ECO:0000256" key="6">
    <source>
        <dbReference type="ARBA" id="ARBA00022692"/>
    </source>
</evidence>
<feature type="domain" description="ABC-2 type transporter transmembrane" evidence="11">
    <location>
        <begin position="22"/>
        <end position="223"/>
    </location>
</feature>
<accession>A0ABV6SX69</accession>
<dbReference type="RefSeq" id="WP_189497380.1">
    <property type="nucleotide sequence ID" value="NZ_BMZT01000006.1"/>
</dbReference>
<reference evidence="12 13" key="1">
    <citation type="submission" date="2024-09" db="EMBL/GenBank/DDBJ databases">
        <authorList>
            <person name="Sun Q."/>
            <person name="Mori K."/>
        </authorList>
    </citation>
    <scope>NUCLEOTIDE SEQUENCE [LARGE SCALE GENOMIC DNA]</scope>
    <source>
        <strain evidence="12 13">KCTC 52403</strain>
    </source>
</reference>
<dbReference type="Pfam" id="PF01061">
    <property type="entry name" value="ABC2_membrane"/>
    <property type="match status" value="1"/>
</dbReference>
<keyword evidence="5" id="KW-0762">Sugar transport</keyword>
<comment type="similarity">
    <text evidence="2">Belongs to the ABC-2 integral membrane protein family.</text>
</comment>
<name>A0ABV6SX69_9GAMM</name>